<dbReference type="InterPro" id="IPR029063">
    <property type="entry name" value="SAM-dependent_MTases_sf"/>
</dbReference>
<dbReference type="CDD" id="cd02440">
    <property type="entry name" value="AdoMet_MTases"/>
    <property type="match status" value="1"/>
</dbReference>
<organism evidence="1 2">
    <name type="scientific">Plantactinospora sonchi</name>
    <dbReference type="NCBI Taxonomy" id="1544735"/>
    <lineage>
        <taxon>Bacteria</taxon>
        <taxon>Bacillati</taxon>
        <taxon>Actinomycetota</taxon>
        <taxon>Actinomycetes</taxon>
        <taxon>Micromonosporales</taxon>
        <taxon>Micromonosporaceae</taxon>
        <taxon>Plantactinospora</taxon>
    </lineage>
</organism>
<dbReference type="GO" id="GO:0032259">
    <property type="term" value="P:methylation"/>
    <property type="evidence" value="ECO:0007669"/>
    <property type="project" value="UniProtKB-KW"/>
</dbReference>
<comment type="caution">
    <text evidence="1">The sequence shown here is derived from an EMBL/GenBank/DDBJ whole genome shotgun (WGS) entry which is preliminary data.</text>
</comment>
<dbReference type="EMBL" id="JAZGQK010000011">
    <property type="protein sequence ID" value="MEE6259500.1"/>
    <property type="molecule type" value="Genomic_DNA"/>
</dbReference>
<evidence type="ECO:0000313" key="2">
    <source>
        <dbReference type="Proteomes" id="UP001332243"/>
    </source>
</evidence>
<dbReference type="Gene3D" id="3.40.50.150">
    <property type="entry name" value="Vaccinia Virus protein VP39"/>
    <property type="match status" value="1"/>
</dbReference>
<keyword evidence="1" id="KW-0808">Transferase</keyword>
<reference evidence="1 2" key="1">
    <citation type="submission" date="2024-01" db="EMBL/GenBank/DDBJ databases">
        <title>Genome insights into Plantactinospora sonchi sp. nov.</title>
        <authorList>
            <person name="Wang L."/>
        </authorList>
    </citation>
    <scope>NUCLEOTIDE SEQUENCE [LARGE SCALE GENOMIC DNA]</scope>
    <source>
        <strain evidence="1 2">NEAU-QY2</strain>
    </source>
</reference>
<dbReference type="RefSeq" id="WP_331214621.1">
    <property type="nucleotide sequence ID" value="NZ_JAZGQK010000011.1"/>
</dbReference>
<dbReference type="GO" id="GO:0008168">
    <property type="term" value="F:methyltransferase activity"/>
    <property type="evidence" value="ECO:0007669"/>
    <property type="project" value="UniProtKB-KW"/>
</dbReference>
<protein>
    <submittedName>
        <fullName evidence="1">Methyltransferase</fullName>
    </submittedName>
</protein>
<name>A0ABU7RSL3_9ACTN</name>
<dbReference type="SUPFAM" id="SSF53335">
    <property type="entry name" value="S-adenosyl-L-methionine-dependent methyltransferases"/>
    <property type="match status" value="1"/>
</dbReference>
<keyword evidence="2" id="KW-1185">Reference proteome</keyword>
<gene>
    <name evidence="1" type="ORF">V1633_13505</name>
</gene>
<dbReference type="Proteomes" id="UP001332243">
    <property type="component" value="Unassembled WGS sequence"/>
</dbReference>
<proteinExistence type="predicted"/>
<accession>A0ABU7RSL3</accession>
<evidence type="ECO:0000313" key="1">
    <source>
        <dbReference type="EMBL" id="MEE6259500.1"/>
    </source>
</evidence>
<keyword evidence="1" id="KW-0489">Methyltransferase</keyword>
<sequence length="260" mass="27858">MTTTYVFEDAETEADAMLRHLAGMYDPFSTRRLASAGIARDARALVIAVGASSIASTIADLAPDGEVIATDIDPQHSPADPRVELRQHDIVTDPLPGTFDLIHVRLLLGHLPQRLTVLGKLAEAVRPGGVLLVEEFEGSWSSSVLAAPDPDEADRLFGAYHDAFQAALRGSGNDLTWSRRVHGALLDLGLEAETEGFTSTWAGGTHGCLLPRATAGAIREKLVRAGMAPTDIDAFRDLLLDPRLRVKGNLALSTLARRPV</sequence>
<dbReference type="Pfam" id="PF13489">
    <property type="entry name" value="Methyltransf_23"/>
    <property type="match status" value="1"/>
</dbReference>